<comment type="caution">
    <text evidence="2">The sequence shown here is derived from an EMBL/GenBank/DDBJ whole genome shotgun (WGS) entry which is preliminary data.</text>
</comment>
<gene>
    <name evidence="2" type="primary">Cnig_chr_II.g7287</name>
    <name evidence="2" type="ORF">B9Z55_007287</name>
</gene>
<organism evidence="2 3">
    <name type="scientific">Caenorhabditis nigoni</name>
    <dbReference type="NCBI Taxonomy" id="1611254"/>
    <lineage>
        <taxon>Eukaryota</taxon>
        <taxon>Metazoa</taxon>
        <taxon>Ecdysozoa</taxon>
        <taxon>Nematoda</taxon>
        <taxon>Chromadorea</taxon>
        <taxon>Rhabditida</taxon>
        <taxon>Rhabditina</taxon>
        <taxon>Rhabditomorpha</taxon>
        <taxon>Rhabditoidea</taxon>
        <taxon>Rhabditidae</taxon>
        <taxon>Peloderinae</taxon>
        <taxon>Caenorhabditis</taxon>
    </lineage>
</organism>
<evidence type="ECO:0000313" key="2">
    <source>
        <dbReference type="EMBL" id="PIC48228.1"/>
    </source>
</evidence>
<dbReference type="EMBL" id="PDUG01000002">
    <property type="protein sequence ID" value="PIC48228.1"/>
    <property type="molecule type" value="Genomic_DNA"/>
</dbReference>
<dbReference type="AlphaFoldDB" id="A0A2G5V8X1"/>
<name>A0A2G5V8X1_9PELO</name>
<accession>A0A2G5V8X1</accession>
<dbReference type="OrthoDB" id="10565532at2759"/>
<sequence>MTDLSTMEQRLEDVTAQASYWKGKLRIIEKQMRKLEKETKEEISQVQNETKQKEMVWNEESDSLRRQIEQLTHQLIQANADKKELQKRLDFNQQTFHHMNIVLRHNLKASQEVCKTNNEIIGALMKQFEAGNQSEKTGASSGATGK</sequence>
<evidence type="ECO:0000256" key="1">
    <source>
        <dbReference type="SAM" id="Coils"/>
    </source>
</evidence>
<dbReference type="Proteomes" id="UP000230233">
    <property type="component" value="Chromosome II"/>
</dbReference>
<evidence type="ECO:0000313" key="3">
    <source>
        <dbReference type="Proteomes" id="UP000230233"/>
    </source>
</evidence>
<keyword evidence="1" id="KW-0175">Coiled coil</keyword>
<feature type="coiled-coil region" evidence="1">
    <location>
        <begin position="25"/>
        <end position="95"/>
    </location>
</feature>
<protein>
    <submittedName>
        <fullName evidence="2">Uncharacterized protein</fullName>
    </submittedName>
</protein>
<reference evidence="3" key="1">
    <citation type="submission" date="2017-10" db="EMBL/GenBank/DDBJ databases">
        <title>Rapid genome shrinkage in a self-fertile nematode reveals novel sperm competition proteins.</title>
        <authorList>
            <person name="Yin D."/>
            <person name="Schwarz E.M."/>
            <person name="Thomas C.G."/>
            <person name="Felde R.L."/>
            <person name="Korf I.F."/>
            <person name="Cutter A.D."/>
            <person name="Schartner C.M."/>
            <person name="Ralston E.J."/>
            <person name="Meyer B.J."/>
            <person name="Haag E.S."/>
        </authorList>
    </citation>
    <scope>NUCLEOTIDE SEQUENCE [LARGE SCALE GENOMIC DNA]</scope>
    <source>
        <strain evidence="3">JU1422</strain>
    </source>
</reference>
<keyword evidence="3" id="KW-1185">Reference proteome</keyword>
<proteinExistence type="predicted"/>